<feature type="binding site" evidence="9">
    <location>
        <position position="167"/>
    </location>
    <ligand>
        <name>ATP</name>
        <dbReference type="ChEBI" id="CHEBI:30616"/>
    </ligand>
</feature>
<dbReference type="EC" id="2.7.1.159" evidence="2"/>
<dbReference type="GO" id="GO:0032957">
    <property type="term" value="P:inositol trisphosphate metabolic process"/>
    <property type="evidence" value="ECO:0007669"/>
    <property type="project" value="InterPro"/>
</dbReference>
<feature type="binding site" evidence="9">
    <location>
        <position position="152"/>
    </location>
    <ligand>
        <name>1D-myo-inositol 1,3,4-trisphosphate</name>
        <dbReference type="ChEBI" id="CHEBI:58414"/>
    </ligand>
</feature>
<feature type="binding site" evidence="9">
    <location>
        <position position="242"/>
    </location>
    <ligand>
        <name>1D-myo-inositol 1,3,4-trisphosphate</name>
        <dbReference type="ChEBI" id="CHEBI:58414"/>
    </ligand>
</feature>
<dbReference type="PANTHER" id="PTHR14217:SF1">
    <property type="entry name" value="INOSITOL-TETRAKISPHOSPHATE 1-KINASE"/>
    <property type="match status" value="1"/>
</dbReference>
<keyword evidence="4 10" id="KW-0479">Metal-binding</keyword>
<keyword evidence="8 10" id="KW-0460">Magnesium</keyword>
<evidence type="ECO:0000313" key="12">
    <source>
        <dbReference type="EMBL" id="NDV34421.1"/>
    </source>
</evidence>
<dbReference type="InterPro" id="IPR040464">
    <property type="entry name" value="InsP(3)kin_ATP-grasp"/>
</dbReference>
<keyword evidence="3" id="KW-0808">Transferase</keyword>
<feature type="binding site" evidence="9">
    <location>
        <position position="67"/>
    </location>
    <ligand>
        <name>ATP</name>
        <dbReference type="ChEBI" id="CHEBI:30616"/>
    </ligand>
</feature>
<dbReference type="PANTHER" id="PTHR14217">
    <property type="entry name" value="INOSITOL-TETRAKISPHOSPHATE 1-KINASE"/>
    <property type="match status" value="1"/>
</dbReference>
<dbReference type="Pfam" id="PF05770">
    <property type="entry name" value="Ins134_P3_kin"/>
    <property type="match status" value="1"/>
</dbReference>
<keyword evidence="6" id="KW-0418">Kinase</keyword>
<dbReference type="AlphaFoldDB" id="A0A6B2LC53"/>
<evidence type="ECO:0000256" key="5">
    <source>
        <dbReference type="ARBA" id="ARBA00022741"/>
    </source>
</evidence>
<feature type="binding site" evidence="9">
    <location>
        <position position="120"/>
    </location>
    <ligand>
        <name>1D-myo-inositol 1,3,4-trisphosphate</name>
        <dbReference type="ChEBI" id="CHEBI:58414"/>
    </ligand>
</feature>
<feature type="binding site" evidence="10">
    <location>
        <position position="236"/>
    </location>
    <ligand>
        <name>Mg(2+)</name>
        <dbReference type="ChEBI" id="CHEBI:18420"/>
        <label>2</label>
    </ligand>
</feature>
<organism evidence="12">
    <name type="scientific">Arcella intermedia</name>
    <dbReference type="NCBI Taxonomy" id="1963864"/>
    <lineage>
        <taxon>Eukaryota</taxon>
        <taxon>Amoebozoa</taxon>
        <taxon>Tubulinea</taxon>
        <taxon>Elardia</taxon>
        <taxon>Arcellinida</taxon>
        <taxon>Sphaerothecina</taxon>
        <taxon>Arcellidae</taxon>
        <taxon>Arcella</taxon>
    </lineage>
</organism>
<comment type="similarity">
    <text evidence="1">Belongs to the ITPK1 family.</text>
</comment>
<proteinExistence type="inferred from homology"/>
<dbReference type="PIRSF" id="PIRSF038186">
    <property type="entry name" value="ITPK"/>
    <property type="match status" value="1"/>
</dbReference>
<feature type="binding site" evidence="10">
    <location>
        <position position="222"/>
    </location>
    <ligand>
        <name>Mg(2+)</name>
        <dbReference type="ChEBI" id="CHEBI:18420"/>
        <label>1</label>
    </ligand>
</feature>
<dbReference type="SUPFAM" id="SSF56059">
    <property type="entry name" value="Glutathione synthetase ATP-binding domain-like"/>
    <property type="match status" value="1"/>
</dbReference>
<evidence type="ECO:0000256" key="8">
    <source>
        <dbReference type="ARBA" id="ARBA00022842"/>
    </source>
</evidence>
<feature type="binding site" evidence="9">
    <location>
        <begin position="141"/>
        <end position="152"/>
    </location>
    <ligand>
        <name>ATP</name>
        <dbReference type="ChEBI" id="CHEBI:30616"/>
    </ligand>
</feature>
<dbReference type="GO" id="GO:0047325">
    <property type="term" value="F:inositol-3,4,5,6-tetrakisphosphate 1-kinase activity"/>
    <property type="evidence" value="ECO:0007669"/>
    <property type="project" value="InterPro"/>
</dbReference>
<feature type="domain" description="Inositol 1,3,4-trisphosphate 5/6-kinase ATP-grasp" evidence="11">
    <location>
        <begin position="100"/>
        <end position="250"/>
    </location>
</feature>
<evidence type="ECO:0000256" key="2">
    <source>
        <dbReference type="ARBA" id="ARBA00012017"/>
    </source>
</evidence>
<feature type="binding site" evidence="10">
    <location>
        <position position="238"/>
    </location>
    <ligand>
        <name>Mg(2+)</name>
        <dbReference type="ChEBI" id="CHEBI:18420"/>
        <label>2</label>
    </ligand>
</feature>
<protein>
    <recommendedName>
        <fullName evidence="2">inositol-1,3,4-trisphosphate 5/6-kinase</fullName>
        <ecNumber evidence="2">2.7.1.159</ecNumber>
    </recommendedName>
</protein>
<dbReference type="GO" id="GO:0005737">
    <property type="term" value="C:cytoplasm"/>
    <property type="evidence" value="ECO:0007669"/>
    <property type="project" value="TreeGrafter"/>
</dbReference>
<evidence type="ECO:0000256" key="4">
    <source>
        <dbReference type="ARBA" id="ARBA00022723"/>
    </source>
</evidence>
<keyword evidence="5 9" id="KW-0547">Nucleotide-binding</keyword>
<dbReference type="InterPro" id="IPR008656">
    <property type="entry name" value="Inositol_tetrakis-P_1-kinase"/>
</dbReference>
<evidence type="ECO:0000256" key="7">
    <source>
        <dbReference type="ARBA" id="ARBA00022840"/>
    </source>
</evidence>
<name>A0A6B2LC53_9EUKA</name>
<evidence type="ECO:0000256" key="1">
    <source>
        <dbReference type="ARBA" id="ARBA00009601"/>
    </source>
</evidence>
<evidence type="ECO:0000256" key="3">
    <source>
        <dbReference type="ARBA" id="ARBA00022679"/>
    </source>
</evidence>
<sequence length="266" mass="30170">MDLLSPYNPSMKVDIVLTKFNAELNSSGPNHNEKDEIALSNYKKLLKENPHIIEVDPIELQQKLTSRPEMIKIFLHMAETVKDLYIPQSFVLSDGEEVPSDFPFPAICKTLEASGDLSSHEMDIVWNKDSIRTLRKPLMVQQWINHSSTLFKIFLIGESSFVVKRPSIRDIDNDIHPSLHFNSQQFKSLQGPPTAADPSEEFIKQIAKVFSSDLGLSLVGVDLIRCSKSGKFYIIDANYFPGFLGVDNCPLHFLQLIKQKLDKKHS</sequence>
<accession>A0A6B2LC53</accession>
<evidence type="ECO:0000256" key="6">
    <source>
        <dbReference type="ARBA" id="ARBA00022777"/>
    </source>
</evidence>
<dbReference type="GO" id="GO:0052725">
    <property type="term" value="F:inositol-1,3,4-trisphosphate 6-kinase activity"/>
    <property type="evidence" value="ECO:0007669"/>
    <property type="project" value="InterPro"/>
</dbReference>
<evidence type="ECO:0000256" key="9">
    <source>
        <dbReference type="PIRSR" id="PIRSR038186-1"/>
    </source>
</evidence>
<dbReference type="GO" id="GO:0000287">
    <property type="term" value="F:magnesium ion binding"/>
    <property type="evidence" value="ECO:0007669"/>
    <property type="project" value="InterPro"/>
</dbReference>
<evidence type="ECO:0000256" key="10">
    <source>
        <dbReference type="PIRSR" id="PIRSR038186-2"/>
    </source>
</evidence>
<feature type="binding site" evidence="9">
    <location>
        <position position="109"/>
    </location>
    <ligand>
        <name>ATP</name>
        <dbReference type="ChEBI" id="CHEBI:30616"/>
    </ligand>
</feature>
<dbReference type="GO" id="GO:0052726">
    <property type="term" value="F:inositol-1,3,4-trisphosphate 5-kinase activity"/>
    <property type="evidence" value="ECO:0007669"/>
    <property type="project" value="InterPro"/>
</dbReference>
<dbReference type="Gene3D" id="3.30.470.20">
    <property type="entry name" value="ATP-grasp fold, B domain"/>
    <property type="match status" value="1"/>
</dbReference>
<dbReference type="EMBL" id="GIBP01005452">
    <property type="protein sequence ID" value="NDV34421.1"/>
    <property type="molecule type" value="Transcribed_RNA"/>
</dbReference>
<keyword evidence="7 9" id="KW-0067">ATP-binding</keyword>
<reference evidence="12" key="1">
    <citation type="journal article" date="2020" name="J. Eukaryot. Microbiol.">
        <title>De novo Sequencing, Assembly and Annotation of the Transcriptome for the Free-Living Testate Amoeba Arcella intermedia.</title>
        <authorList>
            <person name="Ribeiro G.M."/>
            <person name="Porfirio-Sousa A.L."/>
            <person name="Maurer-Alcala X.X."/>
            <person name="Katz L.A."/>
            <person name="Lahr D.J.G."/>
        </authorList>
    </citation>
    <scope>NUCLEOTIDE SEQUENCE</scope>
</reference>
<feature type="binding site" evidence="9">
    <location>
        <position position="238"/>
    </location>
    <ligand>
        <name>1D-myo-inositol 1,3,4-trisphosphate</name>
        <dbReference type="ChEBI" id="CHEBI:58414"/>
    </ligand>
</feature>
<evidence type="ECO:0000259" key="11">
    <source>
        <dbReference type="Pfam" id="PF05770"/>
    </source>
</evidence>
<feature type="binding site" evidence="10">
    <location>
        <position position="236"/>
    </location>
    <ligand>
        <name>Mg(2+)</name>
        <dbReference type="ChEBI" id="CHEBI:18420"/>
        <label>1</label>
    </ligand>
</feature>
<comment type="cofactor">
    <cofactor evidence="10">
        <name>Mg(2+)</name>
        <dbReference type="ChEBI" id="CHEBI:18420"/>
    </cofactor>
    <text evidence="10">Binds 2 magnesium ions per subunit.</text>
</comment>
<dbReference type="GO" id="GO:0005524">
    <property type="term" value="F:ATP binding"/>
    <property type="evidence" value="ECO:0007669"/>
    <property type="project" value="UniProtKB-KW"/>
</dbReference>